<comment type="function">
    <text evidence="7">Translation factor necessary for the incorporation of selenocysteine into proteins. It probably replaces EF-Tu for the insertion of selenocysteine directed by the UGA codon. SelB binds GTP and GDP.</text>
</comment>
<dbReference type="PROSITE" id="PS00301">
    <property type="entry name" value="G_TR_1"/>
    <property type="match status" value="1"/>
</dbReference>
<dbReference type="SUPFAM" id="SSF50465">
    <property type="entry name" value="EF-Tu/eEF-1alpha/eIF2-gamma C-terminal domain"/>
    <property type="match status" value="1"/>
</dbReference>
<dbReference type="GO" id="GO:0001514">
    <property type="term" value="P:selenocysteine incorporation"/>
    <property type="evidence" value="ECO:0007669"/>
    <property type="project" value="InterPro"/>
</dbReference>
<evidence type="ECO:0000256" key="2">
    <source>
        <dbReference type="ARBA" id="ARBA00015953"/>
    </source>
</evidence>
<keyword evidence="3" id="KW-0963">Cytoplasm</keyword>
<protein>
    <recommendedName>
        <fullName evidence="2">Selenocysteine-specific elongation factor</fullName>
    </recommendedName>
    <alternativeName>
        <fullName evidence="8">SelB translation factor</fullName>
    </alternativeName>
</protein>
<dbReference type="CDD" id="cd15491">
    <property type="entry name" value="selB_III"/>
    <property type="match status" value="1"/>
</dbReference>
<dbReference type="Gene3D" id="1.10.10.10">
    <property type="entry name" value="Winged helix-like DNA-binding domain superfamily/Winged helix DNA-binding domain"/>
    <property type="match status" value="3"/>
</dbReference>
<evidence type="ECO:0000256" key="7">
    <source>
        <dbReference type="ARBA" id="ARBA00025526"/>
    </source>
</evidence>
<dbReference type="AlphaFoldDB" id="A0A5C8PRU8"/>
<dbReference type="Pfam" id="PF09106">
    <property type="entry name" value="WHD_2nd_SelB"/>
    <property type="match status" value="1"/>
</dbReference>
<dbReference type="Gene3D" id="3.40.50.300">
    <property type="entry name" value="P-loop containing nucleotide triphosphate hydrolases"/>
    <property type="match status" value="1"/>
</dbReference>
<proteinExistence type="predicted"/>
<dbReference type="InterPro" id="IPR036388">
    <property type="entry name" value="WH-like_DNA-bd_sf"/>
</dbReference>
<dbReference type="InterPro" id="IPR015191">
    <property type="entry name" value="SelB_WHD4"/>
</dbReference>
<dbReference type="CDD" id="cd04171">
    <property type="entry name" value="SelB"/>
    <property type="match status" value="1"/>
</dbReference>
<dbReference type="PANTHER" id="PTHR43721:SF22">
    <property type="entry name" value="ELONGATION FACTOR TU, MITOCHONDRIAL"/>
    <property type="match status" value="1"/>
</dbReference>
<dbReference type="Pfam" id="PF00009">
    <property type="entry name" value="GTP_EFTU"/>
    <property type="match status" value="1"/>
</dbReference>
<evidence type="ECO:0000259" key="9">
    <source>
        <dbReference type="PROSITE" id="PS51722"/>
    </source>
</evidence>
<dbReference type="Pfam" id="PF03144">
    <property type="entry name" value="GTP_EFTU_D2"/>
    <property type="match status" value="1"/>
</dbReference>
<keyword evidence="10" id="KW-0251">Elongation factor</keyword>
<organism evidence="10 11">
    <name type="scientific">Vineibacter terrae</name>
    <dbReference type="NCBI Taxonomy" id="2586908"/>
    <lineage>
        <taxon>Bacteria</taxon>
        <taxon>Pseudomonadati</taxon>
        <taxon>Pseudomonadota</taxon>
        <taxon>Alphaproteobacteria</taxon>
        <taxon>Hyphomicrobiales</taxon>
        <taxon>Vineibacter</taxon>
    </lineage>
</organism>
<dbReference type="InterPro" id="IPR031157">
    <property type="entry name" value="G_TR_CS"/>
</dbReference>
<evidence type="ECO:0000256" key="6">
    <source>
        <dbReference type="ARBA" id="ARBA00023134"/>
    </source>
</evidence>
<dbReference type="SUPFAM" id="SSF50447">
    <property type="entry name" value="Translation proteins"/>
    <property type="match status" value="1"/>
</dbReference>
<dbReference type="Proteomes" id="UP000321638">
    <property type="component" value="Unassembled WGS sequence"/>
</dbReference>
<evidence type="ECO:0000256" key="4">
    <source>
        <dbReference type="ARBA" id="ARBA00022741"/>
    </source>
</evidence>
<dbReference type="InterPro" id="IPR009001">
    <property type="entry name" value="Transl_elong_EF1A/Init_IF2_C"/>
</dbReference>
<dbReference type="SUPFAM" id="SSF46785">
    <property type="entry name" value="Winged helix' DNA-binding domain"/>
    <property type="match status" value="3"/>
</dbReference>
<dbReference type="GO" id="GO:0003924">
    <property type="term" value="F:GTPase activity"/>
    <property type="evidence" value="ECO:0007669"/>
    <property type="project" value="InterPro"/>
</dbReference>
<dbReference type="InterPro" id="IPR036390">
    <property type="entry name" value="WH_DNA-bd_sf"/>
</dbReference>
<dbReference type="SUPFAM" id="SSF52540">
    <property type="entry name" value="P-loop containing nucleoside triphosphate hydrolases"/>
    <property type="match status" value="1"/>
</dbReference>
<keyword evidence="5" id="KW-0648">Protein biosynthesis</keyword>
<dbReference type="Pfam" id="PF09107">
    <property type="entry name" value="WHD_3rd_SelB"/>
    <property type="match status" value="1"/>
</dbReference>
<reference evidence="10 11" key="1">
    <citation type="submission" date="2019-06" db="EMBL/GenBank/DDBJ databases">
        <title>New taxonomy in bacterial strain CC-CFT640, isolated from vineyard.</title>
        <authorList>
            <person name="Lin S.-Y."/>
            <person name="Tsai C.-F."/>
            <person name="Young C.-C."/>
        </authorList>
    </citation>
    <scope>NUCLEOTIDE SEQUENCE [LARGE SCALE GENOMIC DNA]</scope>
    <source>
        <strain evidence="10 11">CC-CFT640</strain>
    </source>
</reference>
<dbReference type="GO" id="GO:0005737">
    <property type="term" value="C:cytoplasm"/>
    <property type="evidence" value="ECO:0007669"/>
    <property type="project" value="UniProtKB-SubCell"/>
</dbReference>
<keyword evidence="4" id="KW-0547">Nucleotide-binding</keyword>
<dbReference type="PROSITE" id="PS51722">
    <property type="entry name" value="G_TR_2"/>
    <property type="match status" value="1"/>
</dbReference>
<evidence type="ECO:0000256" key="8">
    <source>
        <dbReference type="ARBA" id="ARBA00031615"/>
    </source>
</evidence>
<dbReference type="GO" id="GO:0005525">
    <property type="term" value="F:GTP binding"/>
    <property type="evidence" value="ECO:0007669"/>
    <property type="project" value="UniProtKB-KW"/>
</dbReference>
<sequence length="648" mass="69342">MIVGTAGHIDHGKTTLVRALTGVDTDRLPEEKARGITIDLGFAYLPLAHGRTLGFVDVPGHERFIHNMLAGVGGIDVALLVVAADDGPMPQTREHLAILDLLGVARGIVAITKADLADADRLAELEGEIRAMLAGTTLADADIMPVSAQSGLGVADLKARLELEAEATADRAVDGWFRLPIDRCFTVAGAGTVVTGTVFAGEARQDEPLALLSSGAAARVRGIHAQNTPAKTGRAGQRCALNVAGPQIAKDAIHRGDWLVSPELRRPTDRLDVHLRLLADEQRPMRHWTPVHLHLGAAHVMGRVVLLDAETLAPGAAALAQLVLDRPVGALHGDRLILRDQSARRTMAGGMVLDPWPPTRFRRRPERLALLSALRQTDPVAALAALAALPPYIIDLVAFGQARNLRPASRDAAVAAASLDALPMADGSGGSIALSPAQLAAITAAVTQTLGAHHEKQPNSPGLEPEKLRVALPMKIAAPSFGAIAAALLAARALEADGPWLRLPGHAVRLSPEDEKLWGWIRPVMEQSPFGPPRVRDFADRYDVAEAKVRDLLRRLSKMGLVWQVAHDHFFLRGPVVEMARIAADLATKAADGRFKAAEFRDRIGGGRKVAIHILEFFDRGGVTTLRDQVRVVNKDRYERFVKGAGPS</sequence>
<dbReference type="InterPro" id="IPR015190">
    <property type="entry name" value="Elong_fac_SelB-wing-hlx_typ-2"/>
</dbReference>
<comment type="subcellular location">
    <subcellularLocation>
        <location evidence="1">Cytoplasm</location>
    </subcellularLocation>
</comment>
<accession>A0A5C8PRU8</accession>
<dbReference type="OrthoDB" id="9803139at2"/>
<evidence type="ECO:0000256" key="5">
    <source>
        <dbReference type="ARBA" id="ARBA00022917"/>
    </source>
</evidence>
<keyword evidence="11" id="KW-1185">Reference proteome</keyword>
<dbReference type="InterPro" id="IPR004161">
    <property type="entry name" value="EFTu-like_2"/>
</dbReference>
<dbReference type="InterPro" id="IPR057335">
    <property type="entry name" value="Beta-barrel_SelB"/>
</dbReference>
<dbReference type="PANTHER" id="PTHR43721">
    <property type="entry name" value="ELONGATION FACTOR TU-RELATED"/>
    <property type="match status" value="1"/>
</dbReference>
<feature type="domain" description="Tr-type G" evidence="9">
    <location>
        <begin position="1"/>
        <end position="170"/>
    </location>
</feature>
<dbReference type="PRINTS" id="PR00315">
    <property type="entry name" value="ELONGATNFCT"/>
</dbReference>
<keyword evidence="6" id="KW-0342">GTP-binding</keyword>
<dbReference type="RefSeq" id="WP_147845956.1">
    <property type="nucleotide sequence ID" value="NZ_VDUZ01000005.1"/>
</dbReference>
<gene>
    <name evidence="10" type="primary">selB</name>
    <name evidence="10" type="ORF">FHP25_05720</name>
</gene>
<comment type="caution">
    <text evidence="10">The sequence shown here is derived from an EMBL/GenBank/DDBJ whole genome shotgun (WGS) entry which is preliminary data.</text>
</comment>
<dbReference type="Pfam" id="PF21214">
    <property type="entry name" value="WHD_2nd_SelB_bact"/>
    <property type="match status" value="1"/>
</dbReference>
<name>A0A5C8PRU8_9HYPH</name>
<evidence type="ECO:0000313" key="10">
    <source>
        <dbReference type="EMBL" id="TXL79450.1"/>
    </source>
</evidence>
<dbReference type="InterPro" id="IPR009000">
    <property type="entry name" value="Transl_B-barrel_sf"/>
</dbReference>
<dbReference type="InterPro" id="IPR027417">
    <property type="entry name" value="P-loop_NTPase"/>
</dbReference>
<evidence type="ECO:0000313" key="11">
    <source>
        <dbReference type="Proteomes" id="UP000321638"/>
    </source>
</evidence>
<dbReference type="InterPro" id="IPR004535">
    <property type="entry name" value="Transl_elong_SelB"/>
</dbReference>
<dbReference type="Pfam" id="PF25461">
    <property type="entry name" value="Beta-barrel_SelB"/>
    <property type="match status" value="1"/>
</dbReference>
<dbReference type="CDD" id="cd03696">
    <property type="entry name" value="SelB_II"/>
    <property type="match status" value="1"/>
</dbReference>
<dbReference type="GO" id="GO:0004020">
    <property type="term" value="F:adenylylsulfate kinase activity"/>
    <property type="evidence" value="ECO:0007669"/>
    <property type="project" value="UniProtKB-EC"/>
</dbReference>
<dbReference type="FunFam" id="3.40.50.300:FF:001064">
    <property type="entry name" value="Selenocysteine-specific translation elongation factor"/>
    <property type="match status" value="1"/>
</dbReference>
<dbReference type="InterPro" id="IPR048931">
    <property type="entry name" value="WHD_2nd_SelB_bact"/>
</dbReference>
<dbReference type="GO" id="GO:0003723">
    <property type="term" value="F:RNA binding"/>
    <property type="evidence" value="ECO:0007669"/>
    <property type="project" value="InterPro"/>
</dbReference>
<dbReference type="EMBL" id="VDUZ01000005">
    <property type="protein sequence ID" value="TXL79450.1"/>
    <property type="molecule type" value="Genomic_DNA"/>
</dbReference>
<evidence type="ECO:0000256" key="3">
    <source>
        <dbReference type="ARBA" id="ARBA00022490"/>
    </source>
</evidence>
<dbReference type="Gene3D" id="2.40.30.10">
    <property type="entry name" value="Translation factors"/>
    <property type="match status" value="1"/>
</dbReference>
<evidence type="ECO:0000256" key="1">
    <source>
        <dbReference type="ARBA" id="ARBA00004496"/>
    </source>
</evidence>
<dbReference type="NCBIfam" id="TIGR00475">
    <property type="entry name" value="selB"/>
    <property type="match status" value="1"/>
</dbReference>
<dbReference type="InterPro" id="IPR050055">
    <property type="entry name" value="EF-Tu_GTPase"/>
</dbReference>
<dbReference type="GO" id="GO:0003746">
    <property type="term" value="F:translation elongation factor activity"/>
    <property type="evidence" value="ECO:0007669"/>
    <property type="project" value="UniProtKB-KW"/>
</dbReference>
<dbReference type="InterPro" id="IPR000795">
    <property type="entry name" value="T_Tr_GTP-bd_dom"/>
</dbReference>